<keyword evidence="1" id="KW-0479">Metal-binding</keyword>
<keyword evidence="4" id="KW-1185">Reference proteome</keyword>
<dbReference type="GO" id="GO:0003677">
    <property type="term" value="F:DNA binding"/>
    <property type="evidence" value="ECO:0007669"/>
    <property type="project" value="UniProtKB-KW"/>
</dbReference>
<name>A0AAW0BKV1_9AGAR</name>
<dbReference type="Pfam" id="PF08490">
    <property type="entry name" value="DUF1744"/>
    <property type="match status" value="1"/>
</dbReference>
<dbReference type="PANTHER" id="PTHR10670">
    <property type="entry name" value="DNA POLYMERASE EPSILON CATALYTIC SUBUNIT A"/>
    <property type="match status" value="1"/>
</dbReference>
<keyword evidence="1" id="KW-0539">Nucleus</keyword>
<dbReference type="InterPro" id="IPR029703">
    <property type="entry name" value="POL2"/>
</dbReference>
<keyword evidence="1 3" id="KW-0808">Transferase</keyword>
<comment type="similarity">
    <text evidence="1">Belongs to the DNA polymerase type-B family.</text>
</comment>
<comment type="catalytic activity">
    <reaction evidence="1">
        <text>DNA(n) + a 2'-deoxyribonucleoside 5'-triphosphate = DNA(n+1) + diphosphate</text>
        <dbReference type="Rhea" id="RHEA:22508"/>
        <dbReference type="Rhea" id="RHEA-COMP:17339"/>
        <dbReference type="Rhea" id="RHEA-COMP:17340"/>
        <dbReference type="ChEBI" id="CHEBI:33019"/>
        <dbReference type="ChEBI" id="CHEBI:61560"/>
        <dbReference type="ChEBI" id="CHEBI:173112"/>
        <dbReference type="EC" id="2.7.7.7"/>
    </reaction>
</comment>
<dbReference type="GO" id="GO:0000278">
    <property type="term" value="P:mitotic cell cycle"/>
    <property type="evidence" value="ECO:0007669"/>
    <property type="project" value="TreeGrafter"/>
</dbReference>
<dbReference type="GO" id="GO:0051539">
    <property type="term" value="F:4 iron, 4 sulfur cluster binding"/>
    <property type="evidence" value="ECO:0007669"/>
    <property type="project" value="UniProtKB-KW"/>
</dbReference>
<dbReference type="AlphaFoldDB" id="A0AAW0BKV1"/>
<comment type="function">
    <text evidence="1">DNA polymerase II participates in chromosomal DNA replication.</text>
</comment>
<dbReference type="InterPro" id="IPR013697">
    <property type="entry name" value="DNA_pol_e_suA_C"/>
</dbReference>
<gene>
    <name evidence="3" type="primary">POL2_3</name>
    <name evidence="3" type="ORF">VNI00_015495</name>
</gene>
<dbReference type="EC" id="2.7.7.7" evidence="1"/>
<evidence type="ECO:0000259" key="2">
    <source>
        <dbReference type="SMART" id="SM01159"/>
    </source>
</evidence>
<organism evidence="3 4">
    <name type="scientific">Paramarasmius palmivorus</name>
    <dbReference type="NCBI Taxonomy" id="297713"/>
    <lineage>
        <taxon>Eukaryota</taxon>
        <taxon>Fungi</taxon>
        <taxon>Dikarya</taxon>
        <taxon>Basidiomycota</taxon>
        <taxon>Agaricomycotina</taxon>
        <taxon>Agaricomycetes</taxon>
        <taxon>Agaricomycetidae</taxon>
        <taxon>Agaricales</taxon>
        <taxon>Marasmiineae</taxon>
        <taxon>Marasmiaceae</taxon>
        <taxon>Paramarasmius</taxon>
    </lineage>
</organism>
<dbReference type="GO" id="GO:0008270">
    <property type="term" value="F:zinc ion binding"/>
    <property type="evidence" value="ECO:0007669"/>
    <property type="project" value="UniProtKB-KW"/>
</dbReference>
<accession>A0AAW0BKV1</accession>
<sequence length="550" mass="62599">MFSNVKVHTNRYWDGVQLRPSSKPGRYMLWLSVDGELVPVPLRIPRELYIHMHTPNEVVFRTSSYSFEKVTRNLPRDFPCVNLYKITVREDTYQDIREHFIDLTSDPNVDGVFELQVPLLIRALMKIGRTCESRDVEMSLNRAQTVGFDLNQLDTPLPSSSRPKYLNGGRSGNYIFLCHACSAHAPLHVFASFYRSVNYPETREFNTTYHSTDTTALKAISRELGLHENKSYTVVISSSKDDEYFDHHLPKLADFPVLSMSKAKSAHTLDVFPWQSHVVQKMLNRCLSLGSWLDQLVVLADYYDIPIGHIEGDQPLFTADLTFARKLAQQDMILWWSPSDKPDLWGIENDKRPTDELPATEFSVPRVYSNVCLELTLRNLAVNSVIHSVVVNELEGSGGTTAFDSVSKTLDEYAEGTGSRDLTLGESNVSSHTFSILKNMVRTWQLDRISSNETSPATLSIDHFWRWISSSAFNMYDSSIHRFVQGFMRKTFVQLLAEFKRLGSHVVYADFSRTLLATSKPPGTAHAYATHINTAVTSHESSMQWYNISL</sequence>
<comment type="caution">
    <text evidence="3">The sequence shown here is derived from an EMBL/GenBank/DDBJ whole genome shotgun (WGS) entry which is preliminary data.</text>
</comment>
<feature type="domain" description="DNA polymerase epsilon catalytic subunit A C-terminal" evidence="2">
    <location>
        <begin position="189"/>
        <end position="543"/>
    </location>
</feature>
<dbReference type="GO" id="GO:0006297">
    <property type="term" value="P:nucleotide-excision repair, DNA gap filling"/>
    <property type="evidence" value="ECO:0007669"/>
    <property type="project" value="TreeGrafter"/>
</dbReference>
<keyword evidence="1" id="KW-0411">Iron-sulfur</keyword>
<keyword evidence="1" id="KW-0239">DNA-directed DNA polymerase</keyword>
<keyword evidence="1 3" id="KW-0548">Nucleotidyltransferase</keyword>
<evidence type="ECO:0000313" key="3">
    <source>
        <dbReference type="EMBL" id="KAK7026722.1"/>
    </source>
</evidence>
<keyword evidence="1" id="KW-0238">DNA-binding</keyword>
<keyword evidence="1" id="KW-0004">4Fe-4S</keyword>
<dbReference type="GO" id="GO:0008622">
    <property type="term" value="C:epsilon DNA polymerase complex"/>
    <property type="evidence" value="ECO:0007669"/>
    <property type="project" value="InterPro"/>
</dbReference>
<comment type="cofactor">
    <cofactor evidence="1">
        <name>[4Fe-4S] cluster</name>
        <dbReference type="ChEBI" id="CHEBI:49883"/>
    </cofactor>
</comment>
<dbReference type="PANTHER" id="PTHR10670:SF0">
    <property type="entry name" value="DNA POLYMERASE EPSILON CATALYTIC SUBUNIT A"/>
    <property type="match status" value="1"/>
</dbReference>
<comment type="subcellular location">
    <subcellularLocation>
        <location evidence="1">Nucleus</location>
    </subcellularLocation>
</comment>
<dbReference type="SMART" id="SM01159">
    <property type="entry name" value="DUF1744"/>
    <property type="match status" value="1"/>
</dbReference>
<dbReference type="EMBL" id="JAYKXP010000101">
    <property type="protein sequence ID" value="KAK7026722.1"/>
    <property type="molecule type" value="Genomic_DNA"/>
</dbReference>
<dbReference type="GO" id="GO:0008310">
    <property type="term" value="F:single-stranded DNA 3'-5' DNA exonuclease activity"/>
    <property type="evidence" value="ECO:0007669"/>
    <property type="project" value="TreeGrafter"/>
</dbReference>
<evidence type="ECO:0000256" key="1">
    <source>
        <dbReference type="RuleBase" id="RU365029"/>
    </source>
</evidence>
<keyword evidence="1" id="KW-0863">Zinc-finger</keyword>
<dbReference type="GO" id="GO:0006287">
    <property type="term" value="P:base-excision repair, gap-filling"/>
    <property type="evidence" value="ECO:0007669"/>
    <property type="project" value="TreeGrafter"/>
</dbReference>
<protein>
    <recommendedName>
        <fullName evidence="1">DNA polymerase epsilon catalytic subunit</fullName>
        <ecNumber evidence="1">2.7.7.7</ecNumber>
    </recommendedName>
</protein>
<reference evidence="3 4" key="1">
    <citation type="submission" date="2024-01" db="EMBL/GenBank/DDBJ databases">
        <title>A draft genome for a cacao thread blight-causing isolate of Paramarasmius palmivorus.</title>
        <authorList>
            <person name="Baruah I.K."/>
            <person name="Bukari Y."/>
            <person name="Amoako-Attah I."/>
            <person name="Meinhardt L.W."/>
            <person name="Bailey B.A."/>
            <person name="Cohen S.P."/>
        </authorList>
    </citation>
    <scope>NUCLEOTIDE SEQUENCE [LARGE SCALE GENOMIC DNA]</scope>
    <source>
        <strain evidence="3 4">GH-12</strain>
    </source>
</reference>
<proteinExistence type="inferred from homology"/>
<dbReference type="GO" id="GO:0045004">
    <property type="term" value="P:DNA replication proofreading"/>
    <property type="evidence" value="ECO:0007669"/>
    <property type="project" value="TreeGrafter"/>
</dbReference>
<dbReference type="GO" id="GO:0003887">
    <property type="term" value="F:DNA-directed DNA polymerase activity"/>
    <property type="evidence" value="ECO:0007669"/>
    <property type="project" value="UniProtKB-KW"/>
</dbReference>
<dbReference type="Proteomes" id="UP001383192">
    <property type="component" value="Unassembled WGS sequence"/>
</dbReference>
<dbReference type="GO" id="GO:0006272">
    <property type="term" value="P:leading strand elongation"/>
    <property type="evidence" value="ECO:0007669"/>
    <property type="project" value="TreeGrafter"/>
</dbReference>
<keyword evidence="1" id="KW-0235">DNA replication</keyword>
<keyword evidence="1" id="KW-0862">Zinc</keyword>
<keyword evidence="1" id="KW-0408">Iron</keyword>
<evidence type="ECO:0000313" key="4">
    <source>
        <dbReference type="Proteomes" id="UP001383192"/>
    </source>
</evidence>